<keyword evidence="4" id="KW-0805">Transcription regulation</keyword>
<organism evidence="10 11">
    <name type="scientific">Candidatus Anaerotruncus excrementipullorum</name>
    <dbReference type="NCBI Taxonomy" id="2838465"/>
    <lineage>
        <taxon>Bacteria</taxon>
        <taxon>Bacillati</taxon>
        <taxon>Bacillota</taxon>
        <taxon>Clostridia</taxon>
        <taxon>Eubacteriales</taxon>
        <taxon>Oscillospiraceae</taxon>
        <taxon>Anaerotruncus</taxon>
    </lineage>
</organism>
<dbReference type="GO" id="GO:0000156">
    <property type="term" value="F:phosphorelay response regulator activity"/>
    <property type="evidence" value="ECO:0007669"/>
    <property type="project" value="TreeGrafter"/>
</dbReference>
<dbReference type="GO" id="GO:0006355">
    <property type="term" value="P:regulation of DNA-templated transcription"/>
    <property type="evidence" value="ECO:0007669"/>
    <property type="project" value="TreeGrafter"/>
</dbReference>
<sequence>MLHIAVCDDEPGQLAGLEALLREYLRARSSLAGQVTPFSDSCALVEAARERGSFDLYLLDVLLPGMGGIQAGLRLRELGDGGQIIYLTASSEYAVDSYTVGAFFYLLKPVGRETLFQVLDRAVEQQLCRRAEGVVVPTREGPQRLLLEQIYYAERVGRCIRYYCAGKTVDSVTLRTSFREAAAPLLADGRFCLCGASYLFNLQHVAGVEARTARAGFQEAWARFWLGEGAR</sequence>
<dbReference type="AlphaFoldDB" id="A0A9D1WPI7"/>
<evidence type="ECO:0000256" key="3">
    <source>
        <dbReference type="ARBA" id="ARBA00023012"/>
    </source>
</evidence>
<dbReference type="Gene3D" id="3.40.50.2300">
    <property type="match status" value="1"/>
</dbReference>
<dbReference type="EMBL" id="DXES01000011">
    <property type="protein sequence ID" value="HIX64714.1"/>
    <property type="molecule type" value="Genomic_DNA"/>
</dbReference>
<feature type="domain" description="Response regulatory" evidence="9">
    <location>
        <begin position="3"/>
        <end position="123"/>
    </location>
</feature>
<dbReference type="GO" id="GO:0000976">
    <property type="term" value="F:transcription cis-regulatory region binding"/>
    <property type="evidence" value="ECO:0007669"/>
    <property type="project" value="TreeGrafter"/>
</dbReference>
<evidence type="ECO:0000256" key="5">
    <source>
        <dbReference type="ARBA" id="ARBA00023125"/>
    </source>
</evidence>
<dbReference type="InterPro" id="IPR011006">
    <property type="entry name" value="CheY-like_superfamily"/>
</dbReference>
<dbReference type="Proteomes" id="UP000886800">
    <property type="component" value="Unassembled WGS sequence"/>
</dbReference>
<evidence type="ECO:0000256" key="6">
    <source>
        <dbReference type="ARBA" id="ARBA00023163"/>
    </source>
</evidence>
<name>A0A9D1WPI7_9FIRM</name>
<reference evidence="10" key="2">
    <citation type="submission" date="2021-04" db="EMBL/GenBank/DDBJ databases">
        <authorList>
            <person name="Gilroy R."/>
        </authorList>
    </citation>
    <scope>NUCLEOTIDE SEQUENCE</scope>
    <source>
        <strain evidence="10">CHK188-5543</strain>
    </source>
</reference>
<evidence type="ECO:0000313" key="11">
    <source>
        <dbReference type="Proteomes" id="UP000886800"/>
    </source>
</evidence>
<dbReference type="PROSITE" id="PS50110">
    <property type="entry name" value="RESPONSE_REGULATORY"/>
    <property type="match status" value="1"/>
</dbReference>
<comment type="caution">
    <text evidence="10">The sequence shown here is derived from an EMBL/GenBank/DDBJ whole genome shotgun (WGS) entry which is preliminary data.</text>
</comment>
<dbReference type="InterPro" id="IPR001789">
    <property type="entry name" value="Sig_transdc_resp-reg_receiver"/>
</dbReference>
<reference evidence="10" key="1">
    <citation type="journal article" date="2021" name="PeerJ">
        <title>Extensive microbial diversity within the chicken gut microbiome revealed by metagenomics and culture.</title>
        <authorList>
            <person name="Gilroy R."/>
            <person name="Ravi A."/>
            <person name="Getino M."/>
            <person name="Pursley I."/>
            <person name="Horton D.L."/>
            <person name="Alikhan N.F."/>
            <person name="Baker D."/>
            <person name="Gharbi K."/>
            <person name="Hall N."/>
            <person name="Watson M."/>
            <person name="Adriaenssens E.M."/>
            <person name="Foster-Nyarko E."/>
            <person name="Jarju S."/>
            <person name="Secka A."/>
            <person name="Antonio M."/>
            <person name="Oren A."/>
            <person name="Chaudhuri R.R."/>
            <person name="La Ragione R."/>
            <person name="Hildebrand F."/>
            <person name="Pallen M.J."/>
        </authorList>
    </citation>
    <scope>NUCLEOTIDE SEQUENCE</scope>
    <source>
        <strain evidence="10">CHK188-5543</strain>
    </source>
</reference>
<evidence type="ECO:0000256" key="1">
    <source>
        <dbReference type="ARBA" id="ARBA00018672"/>
    </source>
</evidence>
<keyword evidence="6" id="KW-0804">Transcription</keyword>
<feature type="modified residue" description="4-aspartylphosphate" evidence="8">
    <location>
        <position position="60"/>
    </location>
</feature>
<dbReference type="PANTHER" id="PTHR48111:SF1">
    <property type="entry name" value="TWO-COMPONENT RESPONSE REGULATOR ORR33"/>
    <property type="match status" value="1"/>
</dbReference>
<dbReference type="GO" id="GO:0005829">
    <property type="term" value="C:cytosol"/>
    <property type="evidence" value="ECO:0007669"/>
    <property type="project" value="TreeGrafter"/>
</dbReference>
<keyword evidence="5 10" id="KW-0238">DNA-binding</keyword>
<comment type="function">
    <text evidence="7">May play the central regulatory role in sporulation. It may be an element of the effector pathway responsible for the activation of sporulation genes in response to nutritional stress. Spo0A may act in concert with spo0H (a sigma factor) to control the expression of some genes that are critical to the sporulation process.</text>
</comment>
<keyword evidence="2 8" id="KW-0597">Phosphoprotein</keyword>
<accession>A0A9D1WPI7</accession>
<evidence type="ECO:0000256" key="7">
    <source>
        <dbReference type="ARBA" id="ARBA00024867"/>
    </source>
</evidence>
<dbReference type="GO" id="GO:0032993">
    <property type="term" value="C:protein-DNA complex"/>
    <property type="evidence" value="ECO:0007669"/>
    <property type="project" value="TreeGrafter"/>
</dbReference>
<dbReference type="SMART" id="SM00448">
    <property type="entry name" value="REC"/>
    <property type="match status" value="1"/>
</dbReference>
<proteinExistence type="predicted"/>
<evidence type="ECO:0000256" key="2">
    <source>
        <dbReference type="ARBA" id="ARBA00022553"/>
    </source>
</evidence>
<dbReference type="Pfam" id="PF00072">
    <property type="entry name" value="Response_reg"/>
    <property type="match status" value="1"/>
</dbReference>
<dbReference type="PANTHER" id="PTHR48111">
    <property type="entry name" value="REGULATOR OF RPOS"/>
    <property type="match status" value="1"/>
</dbReference>
<dbReference type="InterPro" id="IPR039420">
    <property type="entry name" value="WalR-like"/>
</dbReference>
<gene>
    <name evidence="10" type="ORF">H9736_00545</name>
</gene>
<dbReference type="Gene3D" id="2.40.50.1020">
    <property type="entry name" value="LytTr DNA-binding domain"/>
    <property type="match status" value="1"/>
</dbReference>
<dbReference type="SUPFAM" id="SSF52172">
    <property type="entry name" value="CheY-like"/>
    <property type="match status" value="1"/>
</dbReference>
<evidence type="ECO:0000256" key="4">
    <source>
        <dbReference type="ARBA" id="ARBA00023015"/>
    </source>
</evidence>
<evidence type="ECO:0000313" key="10">
    <source>
        <dbReference type="EMBL" id="HIX64714.1"/>
    </source>
</evidence>
<protein>
    <recommendedName>
        <fullName evidence="1">Stage 0 sporulation protein A homolog</fullName>
    </recommendedName>
</protein>
<evidence type="ECO:0000259" key="9">
    <source>
        <dbReference type="PROSITE" id="PS50110"/>
    </source>
</evidence>
<evidence type="ECO:0000256" key="8">
    <source>
        <dbReference type="PROSITE-ProRule" id="PRU00169"/>
    </source>
</evidence>
<keyword evidence="3" id="KW-0902">Two-component regulatory system</keyword>